<evidence type="ECO:0000313" key="3">
    <source>
        <dbReference type="Proteomes" id="UP000070444"/>
    </source>
</evidence>
<dbReference type="InterPro" id="IPR001251">
    <property type="entry name" value="CRAL-TRIO_dom"/>
</dbReference>
<sequence length="184" mass="21476">TVVFNMNGFTLANVDLGYMRMMTRMLSDHYPELLHRVLIHDAPWIFNSVWSVLCTFLDPVIKSKVIFSQDDQIKDYVDEDVLLSYLGGSNPYTHEYFPPKGNEGLIKPHDDEYSKLKGERAALLNKFEESTYNWIDSNEKAIKLKRDELANELASNHAKLDKYEYSGNIYRRLKVIKGYDNVNW</sequence>
<accession>A0A137PIY7</accession>
<dbReference type="PROSITE" id="PS50191">
    <property type="entry name" value="CRAL_TRIO"/>
    <property type="match status" value="1"/>
</dbReference>
<dbReference type="InterPro" id="IPR052432">
    <property type="entry name" value="PITP/CRAL-TRIO"/>
</dbReference>
<dbReference type="Pfam" id="PF00650">
    <property type="entry name" value="CRAL_TRIO"/>
    <property type="match status" value="1"/>
</dbReference>
<organism evidence="2 3">
    <name type="scientific">Conidiobolus coronatus (strain ATCC 28846 / CBS 209.66 / NRRL 28638)</name>
    <name type="common">Delacroixia coronata</name>
    <dbReference type="NCBI Taxonomy" id="796925"/>
    <lineage>
        <taxon>Eukaryota</taxon>
        <taxon>Fungi</taxon>
        <taxon>Fungi incertae sedis</taxon>
        <taxon>Zoopagomycota</taxon>
        <taxon>Entomophthoromycotina</taxon>
        <taxon>Entomophthoromycetes</taxon>
        <taxon>Entomophthorales</taxon>
        <taxon>Ancylistaceae</taxon>
        <taxon>Conidiobolus</taxon>
    </lineage>
</organism>
<dbReference type="InterPro" id="IPR036865">
    <property type="entry name" value="CRAL-TRIO_dom_sf"/>
</dbReference>
<dbReference type="CDD" id="cd00170">
    <property type="entry name" value="SEC14"/>
    <property type="match status" value="1"/>
</dbReference>
<evidence type="ECO:0000259" key="1">
    <source>
        <dbReference type="PROSITE" id="PS50191"/>
    </source>
</evidence>
<feature type="non-terminal residue" evidence="2">
    <location>
        <position position="184"/>
    </location>
</feature>
<gene>
    <name evidence="2" type="ORF">CONCODRAFT_28139</name>
</gene>
<dbReference type="EMBL" id="KQ964419">
    <property type="protein sequence ID" value="KXN74964.1"/>
    <property type="molecule type" value="Genomic_DNA"/>
</dbReference>
<keyword evidence="3" id="KW-1185">Reference proteome</keyword>
<dbReference type="SUPFAM" id="SSF52087">
    <property type="entry name" value="CRAL/TRIO domain"/>
    <property type="match status" value="1"/>
</dbReference>
<dbReference type="PANTHER" id="PTHR46590:SF6">
    <property type="entry name" value="CRAL-TRIO DOMAIN-CONTAINING PROTEIN C365.01"/>
    <property type="match status" value="1"/>
</dbReference>
<name>A0A137PIY7_CONC2</name>
<evidence type="ECO:0000313" key="2">
    <source>
        <dbReference type="EMBL" id="KXN74964.1"/>
    </source>
</evidence>
<feature type="non-terminal residue" evidence="2">
    <location>
        <position position="1"/>
    </location>
</feature>
<dbReference type="AlphaFoldDB" id="A0A137PIY7"/>
<reference evidence="2 3" key="1">
    <citation type="journal article" date="2015" name="Genome Biol. Evol.">
        <title>Phylogenomic analyses indicate that early fungi evolved digesting cell walls of algal ancestors of land plants.</title>
        <authorList>
            <person name="Chang Y."/>
            <person name="Wang S."/>
            <person name="Sekimoto S."/>
            <person name="Aerts A.L."/>
            <person name="Choi C."/>
            <person name="Clum A."/>
            <person name="LaButti K.M."/>
            <person name="Lindquist E.A."/>
            <person name="Yee Ngan C."/>
            <person name="Ohm R.A."/>
            <person name="Salamov A.A."/>
            <person name="Grigoriev I.V."/>
            <person name="Spatafora J.W."/>
            <person name="Berbee M.L."/>
        </authorList>
    </citation>
    <scope>NUCLEOTIDE SEQUENCE [LARGE SCALE GENOMIC DNA]</scope>
    <source>
        <strain evidence="2 3">NRRL 28638</strain>
    </source>
</reference>
<dbReference type="Proteomes" id="UP000070444">
    <property type="component" value="Unassembled WGS sequence"/>
</dbReference>
<feature type="domain" description="CRAL-TRIO" evidence="1">
    <location>
        <begin position="1"/>
        <end position="94"/>
    </location>
</feature>
<dbReference type="OrthoDB" id="43460at2759"/>
<dbReference type="PANTHER" id="PTHR46590">
    <property type="entry name" value="PHOSPHATIDYLINOSITOL TRANSFER PROTEIN CSR1-RELATED"/>
    <property type="match status" value="1"/>
</dbReference>
<dbReference type="Gene3D" id="3.40.525.10">
    <property type="entry name" value="CRAL-TRIO lipid binding domain"/>
    <property type="match status" value="1"/>
</dbReference>
<proteinExistence type="predicted"/>
<protein>
    <submittedName>
        <fullName evidence="2">CRAL/TRIO domain-containing protein</fullName>
    </submittedName>
</protein>